<sequence length="116" mass="12838">MTEQRRLGLILISRGSVRVGQSEARGYSRPRSAEHGGHGNEKRTMIGGEDGGRERPCDPDTQRCGGEEARRGEGEGREERWTIESPVHRTCRGGGGRGDGWHITPFRERALLSKVT</sequence>
<organism evidence="2 3">
    <name type="scientific">Synaphobranchus kaupii</name>
    <name type="common">Kaup's arrowtooth eel</name>
    <dbReference type="NCBI Taxonomy" id="118154"/>
    <lineage>
        <taxon>Eukaryota</taxon>
        <taxon>Metazoa</taxon>
        <taxon>Chordata</taxon>
        <taxon>Craniata</taxon>
        <taxon>Vertebrata</taxon>
        <taxon>Euteleostomi</taxon>
        <taxon>Actinopterygii</taxon>
        <taxon>Neopterygii</taxon>
        <taxon>Teleostei</taxon>
        <taxon>Anguilliformes</taxon>
        <taxon>Synaphobranchidae</taxon>
        <taxon>Synaphobranchus</taxon>
    </lineage>
</organism>
<dbReference type="Proteomes" id="UP001152622">
    <property type="component" value="Chromosome 21"/>
</dbReference>
<feature type="region of interest" description="Disordered" evidence="1">
    <location>
        <begin position="18"/>
        <end position="82"/>
    </location>
</feature>
<gene>
    <name evidence="2" type="ORF">SKAU_G00402180</name>
</gene>
<comment type="caution">
    <text evidence="2">The sequence shown here is derived from an EMBL/GenBank/DDBJ whole genome shotgun (WGS) entry which is preliminary data.</text>
</comment>
<accession>A0A9Q1E977</accession>
<dbReference type="EMBL" id="JAINUF010000021">
    <property type="protein sequence ID" value="KAJ8334579.1"/>
    <property type="molecule type" value="Genomic_DNA"/>
</dbReference>
<protein>
    <submittedName>
        <fullName evidence="2">Uncharacterized protein</fullName>
    </submittedName>
</protein>
<evidence type="ECO:0000313" key="2">
    <source>
        <dbReference type="EMBL" id="KAJ8334579.1"/>
    </source>
</evidence>
<proteinExistence type="predicted"/>
<evidence type="ECO:0000256" key="1">
    <source>
        <dbReference type="SAM" id="MobiDB-lite"/>
    </source>
</evidence>
<reference evidence="2" key="1">
    <citation type="journal article" date="2023" name="Science">
        <title>Genome structures resolve the early diversification of teleost fishes.</title>
        <authorList>
            <person name="Parey E."/>
            <person name="Louis A."/>
            <person name="Montfort J."/>
            <person name="Bouchez O."/>
            <person name="Roques C."/>
            <person name="Iampietro C."/>
            <person name="Lluch J."/>
            <person name="Castinel A."/>
            <person name="Donnadieu C."/>
            <person name="Desvignes T."/>
            <person name="Floi Bucao C."/>
            <person name="Jouanno E."/>
            <person name="Wen M."/>
            <person name="Mejri S."/>
            <person name="Dirks R."/>
            <person name="Jansen H."/>
            <person name="Henkel C."/>
            <person name="Chen W.J."/>
            <person name="Zahm M."/>
            <person name="Cabau C."/>
            <person name="Klopp C."/>
            <person name="Thompson A.W."/>
            <person name="Robinson-Rechavi M."/>
            <person name="Braasch I."/>
            <person name="Lecointre G."/>
            <person name="Bobe J."/>
            <person name="Postlethwait J.H."/>
            <person name="Berthelot C."/>
            <person name="Roest Crollius H."/>
            <person name="Guiguen Y."/>
        </authorList>
    </citation>
    <scope>NUCLEOTIDE SEQUENCE</scope>
    <source>
        <strain evidence="2">WJC10195</strain>
    </source>
</reference>
<keyword evidence="3" id="KW-1185">Reference proteome</keyword>
<evidence type="ECO:0000313" key="3">
    <source>
        <dbReference type="Proteomes" id="UP001152622"/>
    </source>
</evidence>
<name>A0A9Q1E977_SYNKA</name>
<dbReference type="AlphaFoldDB" id="A0A9Q1E977"/>
<feature type="compositionally biased region" description="Basic and acidic residues" evidence="1">
    <location>
        <begin position="31"/>
        <end position="82"/>
    </location>
</feature>